<sequence length="120" mass="13256">MRTRISCVVSEGDLPITITWLKDGQTIPKTLGLEIRNSDEFSSSITFRSVSALHNGNYTCVASNSAATVRHTAELLAHVTENRKNKCNRNDKLADLITIVIYQECVIVQSYFGVHSGSIN</sequence>
<dbReference type="GO" id="GO:0005886">
    <property type="term" value="C:plasma membrane"/>
    <property type="evidence" value="ECO:0007669"/>
    <property type="project" value="TreeGrafter"/>
</dbReference>
<dbReference type="PANTHER" id="PTHR10075">
    <property type="entry name" value="BASIGIN RELATED"/>
    <property type="match status" value="1"/>
</dbReference>
<keyword evidence="4" id="KW-1185">Reference proteome</keyword>
<dbReference type="HOGENOM" id="CLU_2052536_0_0_1"/>
<reference evidence="3" key="2">
    <citation type="submission" date="2015-02" db="UniProtKB">
        <authorList>
            <consortium name="EnsemblMetazoa"/>
        </authorList>
    </citation>
    <scope>IDENTIFICATION</scope>
</reference>
<reference evidence="4" key="1">
    <citation type="submission" date="2011-05" db="EMBL/GenBank/DDBJ databases">
        <authorList>
            <person name="Richards S.R."/>
            <person name="Qu J."/>
            <person name="Jiang H."/>
            <person name="Jhangiani S.N."/>
            <person name="Agravi P."/>
            <person name="Goodspeed R."/>
            <person name="Gross S."/>
            <person name="Mandapat C."/>
            <person name="Jackson L."/>
            <person name="Mathew T."/>
            <person name="Pu L."/>
            <person name="Thornton R."/>
            <person name="Saada N."/>
            <person name="Wilczek-Boney K.B."/>
            <person name="Lee S."/>
            <person name="Kovar C."/>
            <person name="Wu Y."/>
            <person name="Scherer S.E."/>
            <person name="Worley K.C."/>
            <person name="Muzny D.M."/>
            <person name="Gibbs R."/>
        </authorList>
    </citation>
    <scope>NUCLEOTIDE SEQUENCE</scope>
    <source>
        <strain evidence="4">Brora</strain>
    </source>
</reference>
<dbReference type="GO" id="GO:0007156">
    <property type="term" value="P:homophilic cell adhesion via plasma membrane adhesion molecules"/>
    <property type="evidence" value="ECO:0007669"/>
    <property type="project" value="TreeGrafter"/>
</dbReference>
<evidence type="ECO:0000259" key="2">
    <source>
        <dbReference type="PROSITE" id="PS50835"/>
    </source>
</evidence>
<dbReference type="PANTHER" id="PTHR10075:SF100">
    <property type="entry name" value="FASCICLIN-2"/>
    <property type="match status" value="1"/>
</dbReference>
<dbReference type="FunFam" id="2.60.40.10:FF:000333">
    <property type="entry name" value="Down syndrome cell adhesion molecule"/>
    <property type="match status" value="1"/>
</dbReference>
<feature type="domain" description="Ig-like" evidence="2">
    <location>
        <begin position="1"/>
        <end position="76"/>
    </location>
</feature>
<accession>T1IMC1</accession>
<dbReference type="eggNOG" id="KOG3510">
    <property type="taxonomic scope" value="Eukaryota"/>
</dbReference>
<keyword evidence="1" id="KW-0393">Immunoglobulin domain</keyword>
<dbReference type="EMBL" id="JH431012">
    <property type="status" value="NOT_ANNOTATED_CDS"/>
    <property type="molecule type" value="Genomic_DNA"/>
</dbReference>
<dbReference type="Pfam" id="PF13927">
    <property type="entry name" value="Ig_3"/>
    <property type="match status" value="1"/>
</dbReference>
<evidence type="ECO:0000313" key="3">
    <source>
        <dbReference type="EnsemblMetazoa" id="SMAR002122-PA"/>
    </source>
</evidence>
<dbReference type="GO" id="GO:0007411">
    <property type="term" value="P:axon guidance"/>
    <property type="evidence" value="ECO:0007669"/>
    <property type="project" value="TreeGrafter"/>
</dbReference>
<name>T1IMC1_STRMM</name>
<dbReference type="GO" id="GO:0030424">
    <property type="term" value="C:axon"/>
    <property type="evidence" value="ECO:0007669"/>
    <property type="project" value="TreeGrafter"/>
</dbReference>
<dbReference type="Proteomes" id="UP000014500">
    <property type="component" value="Unassembled WGS sequence"/>
</dbReference>
<dbReference type="Gene3D" id="2.60.40.10">
    <property type="entry name" value="Immunoglobulins"/>
    <property type="match status" value="1"/>
</dbReference>
<dbReference type="InterPro" id="IPR036179">
    <property type="entry name" value="Ig-like_dom_sf"/>
</dbReference>
<dbReference type="GO" id="GO:0070593">
    <property type="term" value="P:dendrite self-avoidance"/>
    <property type="evidence" value="ECO:0007669"/>
    <property type="project" value="TreeGrafter"/>
</dbReference>
<dbReference type="InterPro" id="IPR007110">
    <property type="entry name" value="Ig-like_dom"/>
</dbReference>
<dbReference type="SUPFAM" id="SSF48726">
    <property type="entry name" value="Immunoglobulin"/>
    <property type="match status" value="1"/>
</dbReference>
<protein>
    <recommendedName>
        <fullName evidence="2">Ig-like domain-containing protein</fullName>
    </recommendedName>
</protein>
<dbReference type="AlphaFoldDB" id="T1IMC1"/>
<evidence type="ECO:0000313" key="4">
    <source>
        <dbReference type="Proteomes" id="UP000014500"/>
    </source>
</evidence>
<dbReference type="PROSITE" id="PS50835">
    <property type="entry name" value="IG_LIKE"/>
    <property type="match status" value="1"/>
</dbReference>
<proteinExistence type="predicted"/>
<dbReference type="OMA" id="DPWENNI"/>
<dbReference type="PhylomeDB" id="T1IMC1"/>
<dbReference type="InterPro" id="IPR013783">
    <property type="entry name" value="Ig-like_fold"/>
</dbReference>
<dbReference type="GO" id="GO:0098632">
    <property type="term" value="F:cell-cell adhesion mediator activity"/>
    <property type="evidence" value="ECO:0007669"/>
    <property type="project" value="TreeGrafter"/>
</dbReference>
<evidence type="ECO:0000256" key="1">
    <source>
        <dbReference type="ARBA" id="ARBA00023319"/>
    </source>
</evidence>
<dbReference type="STRING" id="126957.T1IMC1"/>
<organism evidence="3 4">
    <name type="scientific">Strigamia maritima</name>
    <name type="common">European centipede</name>
    <name type="synonym">Geophilus maritimus</name>
    <dbReference type="NCBI Taxonomy" id="126957"/>
    <lineage>
        <taxon>Eukaryota</taxon>
        <taxon>Metazoa</taxon>
        <taxon>Ecdysozoa</taxon>
        <taxon>Arthropoda</taxon>
        <taxon>Myriapoda</taxon>
        <taxon>Chilopoda</taxon>
        <taxon>Pleurostigmophora</taxon>
        <taxon>Geophilomorpha</taxon>
        <taxon>Linotaeniidae</taxon>
        <taxon>Strigamia</taxon>
    </lineage>
</organism>
<dbReference type="EnsemblMetazoa" id="SMAR002122-RA">
    <property type="protein sequence ID" value="SMAR002122-PA"/>
    <property type="gene ID" value="SMAR002122"/>
</dbReference>